<dbReference type="PANTHER" id="PTHR32309:SF13">
    <property type="entry name" value="FERRIC ENTEROBACTIN TRANSPORT PROTEIN FEPE"/>
    <property type="match status" value="1"/>
</dbReference>
<keyword evidence="2" id="KW-1133">Transmembrane helix</keyword>
<dbReference type="EMBL" id="BLXZ01000006">
    <property type="protein sequence ID" value="GFO69651.1"/>
    <property type="molecule type" value="Genomic_DNA"/>
</dbReference>
<feature type="domain" description="Tyrosine-protein kinase G-rich" evidence="3">
    <location>
        <begin position="157"/>
        <end position="230"/>
    </location>
</feature>
<dbReference type="InterPro" id="IPR050445">
    <property type="entry name" value="Bact_polysacc_biosynth/exp"/>
</dbReference>
<dbReference type="AlphaFoldDB" id="A0A6V8NAX8"/>
<keyword evidence="1" id="KW-0175">Coiled coil</keyword>
<accession>A0A6V8NAX8</accession>
<organism evidence="4 5">
    <name type="scientific">Geomonas limicola</name>
    <dbReference type="NCBI Taxonomy" id="2740186"/>
    <lineage>
        <taxon>Bacteria</taxon>
        <taxon>Pseudomonadati</taxon>
        <taxon>Thermodesulfobacteriota</taxon>
        <taxon>Desulfuromonadia</taxon>
        <taxon>Geobacterales</taxon>
        <taxon>Geobacteraceae</taxon>
        <taxon>Geomonas</taxon>
    </lineage>
</organism>
<protein>
    <recommendedName>
        <fullName evidence="3">Tyrosine-protein kinase G-rich domain-containing protein</fullName>
    </recommendedName>
</protein>
<dbReference type="InterPro" id="IPR032807">
    <property type="entry name" value="GNVR"/>
</dbReference>
<reference evidence="5" key="1">
    <citation type="submission" date="2020-06" db="EMBL/GenBank/DDBJ databases">
        <title>Draft genomic sequecing of Geomonas sp. Red745.</title>
        <authorList>
            <person name="Itoh H."/>
            <person name="Xu Z.X."/>
            <person name="Ushijima N."/>
            <person name="Masuda Y."/>
            <person name="Shiratori Y."/>
            <person name="Senoo K."/>
        </authorList>
    </citation>
    <scope>NUCLEOTIDE SEQUENCE [LARGE SCALE GENOMIC DNA]</scope>
    <source>
        <strain evidence="5">Red745</strain>
    </source>
</reference>
<proteinExistence type="predicted"/>
<dbReference type="GO" id="GO:0005886">
    <property type="term" value="C:plasma membrane"/>
    <property type="evidence" value="ECO:0007669"/>
    <property type="project" value="TreeGrafter"/>
</dbReference>
<gene>
    <name evidence="4" type="ORF">GMLC_32300</name>
</gene>
<name>A0A6V8NAX8_9BACT</name>
<evidence type="ECO:0000313" key="5">
    <source>
        <dbReference type="Proteomes" id="UP000587586"/>
    </source>
</evidence>
<dbReference type="Proteomes" id="UP000587586">
    <property type="component" value="Unassembled WGS sequence"/>
</dbReference>
<keyword evidence="2" id="KW-0472">Membrane</keyword>
<dbReference type="Pfam" id="PF13807">
    <property type="entry name" value="GNVR"/>
    <property type="match status" value="1"/>
</dbReference>
<keyword evidence="5" id="KW-1185">Reference proteome</keyword>
<sequence length="264" mass="29934">MLKQRSDLDTALKFSLNSISELRNRIVATKSQLTALSKSNSRYTPTERDKIVIEAKTKLLELRLKEQELKRKYNEKNPLVVEAKREVDLVNQFLLDQEEGISGKVKTGNPVYQNVEIDLFKSEGELNSQLARAEALKRQVKQLDNDIADLDSNETKLQNLKRQVAINEKNYKTYADKQEEARMSEAMNRLKLSNISIIQNAEVPAKPESSNRMMKIVVGAIMGLFSGMACGYLAEMLGQTFSDPESVEMYLDIPVVLTVPYKEA</sequence>
<feature type="coiled-coil region" evidence="1">
    <location>
        <begin position="126"/>
        <end position="177"/>
    </location>
</feature>
<keyword evidence="2" id="KW-0812">Transmembrane</keyword>
<evidence type="ECO:0000313" key="4">
    <source>
        <dbReference type="EMBL" id="GFO69651.1"/>
    </source>
</evidence>
<dbReference type="PANTHER" id="PTHR32309">
    <property type="entry name" value="TYROSINE-PROTEIN KINASE"/>
    <property type="match status" value="1"/>
</dbReference>
<dbReference type="GO" id="GO:0004713">
    <property type="term" value="F:protein tyrosine kinase activity"/>
    <property type="evidence" value="ECO:0007669"/>
    <property type="project" value="TreeGrafter"/>
</dbReference>
<evidence type="ECO:0000259" key="3">
    <source>
        <dbReference type="Pfam" id="PF13807"/>
    </source>
</evidence>
<evidence type="ECO:0000256" key="2">
    <source>
        <dbReference type="SAM" id="Phobius"/>
    </source>
</evidence>
<comment type="caution">
    <text evidence="4">The sequence shown here is derived from an EMBL/GenBank/DDBJ whole genome shotgun (WGS) entry which is preliminary data.</text>
</comment>
<evidence type="ECO:0000256" key="1">
    <source>
        <dbReference type="SAM" id="Coils"/>
    </source>
</evidence>
<feature type="transmembrane region" description="Helical" evidence="2">
    <location>
        <begin position="216"/>
        <end position="234"/>
    </location>
</feature>